<dbReference type="InterPro" id="IPR047118">
    <property type="entry name" value="Fbxo7"/>
</dbReference>
<dbReference type="FunFam" id="1.20.1280.50:FF:000010">
    <property type="entry name" value="F-box only protein 7"/>
    <property type="match status" value="1"/>
</dbReference>
<feature type="region of interest" description="Disordered" evidence="1">
    <location>
        <begin position="473"/>
        <end position="499"/>
    </location>
</feature>
<dbReference type="PANTHER" id="PTHR15537">
    <property type="entry name" value="F-BOX ONLY PROTEIN 7"/>
    <property type="match status" value="1"/>
</dbReference>
<dbReference type="GO" id="GO:1903599">
    <property type="term" value="P:positive regulation of autophagy of mitochondrion"/>
    <property type="evidence" value="ECO:0007669"/>
    <property type="project" value="TreeGrafter"/>
</dbReference>
<protein>
    <submittedName>
        <fullName evidence="3">F-box protein 7</fullName>
    </submittedName>
</protein>
<accession>A0A3Q1G2J2</accession>
<dbReference type="SUPFAM" id="SSF54236">
    <property type="entry name" value="Ubiquitin-like"/>
    <property type="match status" value="1"/>
</dbReference>
<dbReference type="InterPro" id="IPR029071">
    <property type="entry name" value="Ubiquitin-like_domsf"/>
</dbReference>
<dbReference type="SMART" id="SM00256">
    <property type="entry name" value="FBOX"/>
    <property type="match status" value="1"/>
</dbReference>
<dbReference type="Gene3D" id="3.40.1000.30">
    <property type="match status" value="1"/>
</dbReference>
<evidence type="ECO:0000313" key="3">
    <source>
        <dbReference type="Ensembl" id="ENSAPOP00000023998.1"/>
    </source>
</evidence>
<evidence type="ECO:0000256" key="1">
    <source>
        <dbReference type="SAM" id="MobiDB-lite"/>
    </source>
</evidence>
<dbReference type="Ensembl" id="ENSAPOT00000009858.1">
    <property type="protein sequence ID" value="ENSAPOP00000023998.1"/>
    <property type="gene ID" value="ENSAPOG00000006146.1"/>
</dbReference>
<dbReference type="STRING" id="80966.ENSAPOP00000023998"/>
<organism evidence="3 4">
    <name type="scientific">Acanthochromis polyacanthus</name>
    <name type="common">spiny chromis</name>
    <dbReference type="NCBI Taxonomy" id="80966"/>
    <lineage>
        <taxon>Eukaryota</taxon>
        <taxon>Metazoa</taxon>
        <taxon>Chordata</taxon>
        <taxon>Craniata</taxon>
        <taxon>Vertebrata</taxon>
        <taxon>Euteleostomi</taxon>
        <taxon>Actinopterygii</taxon>
        <taxon>Neopterygii</taxon>
        <taxon>Teleostei</taxon>
        <taxon>Neoteleostei</taxon>
        <taxon>Acanthomorphata</taxon>
        <taxon>Ovalentaria</taxon>
        <taxon>Pomacentridae</taxon>
        <taxon>Acanthochromis</taxon>
    </lineage>
</organism>
<dbReference type="InterPro" id="IPR001810">
    <property type="entry name" value="F-box_dom"/>
</dbReference>
<name>A0A3Q1G2J2_9TELE</name>
<dbReference type="GO" id="GO:0019901">
    <property type="term" value="F:protein kinase binding"/>
    <property type="evidence" value="ECO:0007669"/>
    <property type="project" value="InterPro"/>
</dbReference>
<keyword evidence="4" id="KW-1185">Reference proteome</keyword>
<feature type="compositionally biased region" description="Low complexity" evidence="1">
    <location>
        <begin position="139"/>
        <end position="169"/>
    </location>
</feature>
<dbReference type="GO" id="GO:0050881">
    <property type="term" value="P:musculoskeletal movement"/>
    <property type="evidence" value="ECO:0007669"/>
    <property type="project" value="Ensembl"/>
</dbReference>
<dbReference type="AlphaFoldDB" id="A0A3Q1G2J2"/>
<dbReference type="SUPFAM" id="SSF81383">
    <property type="entry name" value="F-box domain"/>
    <property type="match status" value="1"/>
</dbReference>
<dbReference type="PANTHER" id="PTHR15537:SF2">
    <property type="entry name" value="F-BOX ONLY PROTEIN 7"/>
    <property type="match status" value="1"/>
</dbReference>
<feature type="region of interest" description="Disordered" evidence="1">
    <location>
        <begin position="139"/>
        <end position="180"/>
    </location>
</feature>
<proteinExistence type="predicted"/>
<dbReference type="PROSITE" id="PS50181">
    <property type="entry name" value="FBOX"/>
    <property type="match status" value="1"/>
</dbReference>
<dbReference type="InterPro" id="IPR036047">
    <property type="entry name" value="F-box-like_dom_sf"/>
</dbReference>
<reference evidence="3" key="1">
    <citation type="submission" date="2025-08" db="UniProtKB">
        <authorList>
            <consortium name="Ensembl"/>
        </authorList>
    </citation>
    <scope>IDENTIFICATION</scope>
</reference>
<dbReference type="Proteomes" id="UP000257200">
    <property type="component" value="Unplaced"/>
</dbReference>
<sequence length="511" mass="56002">MAFYFEGPQEAVCCMFPATFTSDLTCLFADLLRCCDSSRQSFIMKLRVRILRQTSRLDVLGEDPSVAELTEQIRDQLLSGHGLGPETDFSLSLNGSELLSDSAQTLSSCGIVSGDLICVLLPQSAQPVTTATTTATTNMTASSSANQNQNQQTDSNTSNQPSFSPAAPLDPEDPDPIDAGHVTSVWEPMLCCEAEEGGAPLSLELLHQSAGSTCPSDTLMVAAHLLMMETGFIPQVSPVQVSTQMPAGWRSPGGVFRLQYLHPLCGGAVVSLVAVSLGPVLSINTTLKVTENVETPRKLCLEPSSYVTNEWAGGSAAAAFRDLRKLSRVFKDQLVYPLIAAARDGLALPVAFGLQVLPPELLLRILRLLDVHSVVRLSAVSRHFNAATADPSLWRHLYQRDFTDGNRSRDSDWKELYKKSYKHRSDLRHSIRGRWFPPDLPDFLPPPRPCFPPLPGIIGGEYDQRPNLTHLLPRPRYDPIGPLAEPSRRRHDFHRNLPGAGRASNVRRGFI</sequence>
<dbReference type="GeneTree" id="ENSGT00390000006670"/>
<feature type="domain" description="F-box" evidence="2">
    <location>
        <begin position="351"/>
        <end position="397"/>
    </location>
</feature>
<reference evidence="3" key="2">
    <citation type="submission" date="2025-09" db="UniProtKB">
        <authorList>
            <consortium name="Ensembl"/>
        </authorList>
    </citation>
    <scope>IDENTIFICATION</scope>
</reference>
<dbReference type="Pfam" id="PF12937">
    <property type="entry name" value="F-box-like"/>
    <property type="match status" value="1"/>
</dbReference>
<evidence type="ECO:0000259" key="2">
    <source>
        <dbReference type="PROSITE" id="PS50181"/>
    </source>
</evidence>
<dbReference type="Gene3D" id="1.20.1280.50">
    <property type="match status" value="1"/>
</dbReference>
<evidence type="ECO:0000313" key="4">
    <source>
        <dbReference type="Proteomes" id="UP000257200"/>
    </source>
</evidence>
<dbReference type="InParanoid" id="A0A3Q1G2J2"/>